<gene>
    <name evidence="4" type="ORF">GCM10023144_04330</name>
</gene>
<reference evidence="5" key="1">
    <citation type="journal article" date="2019" name="Int. J. Syst. Evol. Microbiol.">
        <title>The Global Catalogue of Microorganisms (GCM) 10K type strain sequencing project: providing services to taxonomists for standard genome sequencing and annotation.</title>
        <authorList>
            <consortium name="The Broad Institute Genomics Platform"/>
            <consortium name="The Broad Institute Genome Sequencing Center for Infectious Disease"/>
            <person name="Wu L."/>
            <person name="Ma J."/>
        </authorList>
    </citation>
    <scope>NUCLEOTIDE SEQUENCE [LARGE SCALE GENOMIC DNA]</scope>
    <source>
        <strain evidence="5">JCM 17666</strain>
    </source>
</reference>
<name>A0ABP8GFL8_9BURK</name>
<protein>
    <submittedName>
        <fullName evidence="4">MmgE/PrpD family protein</fullName>
    </submittedName>
</protein>
<evidence type="ECO:0000313" key="4">
    <source>
        <dbReference type="EMBL" id="GAA4323469.1"/>
    </source>
</evidence>
<organism evidence="4 5">
    <name type="scientific">Pigmentiphaga soli</name>
    <dbReference type="NCBI Taxonomy" id="1007095"/>
    <lineage>
        <taxon>Bacteria</taxon>
        <taxon>Pseudomonadati</taxon>
        <taxon>Pseudomonadota</taxon>
        <taxon>Betaproteobacteria</taxon>
        <taxon>Burkholderiales</taxon>
        <taxon>Alcaligenaceae</taxon>
        <taxon>Pigmentiphaga</taxon>
    </lineage>
</organism>
<dbReference type="PANTHER" id="PTHR16943">
    <property type="entry name" value="2-METHYLCITRATE DEHYDRATASE-RELATED"/>
    <property type="match status" value="1"/>
</dbReference>
<dbReference type="InterPro" id="IPR045337">
    <property type="entry name" value="MmgE_PrpD_C"/>
</dbReference>
<dbReference type="Pfam" id="PF03972">
    <property type="entry name" value="MmgE_PrpD_N"/>
    <property type="match status" value="1"/>
</dbReference>
<dbReference type="InterPro" id="IPR036148">
    <property type="entry name" value="MmgE/PrpD_sf"/>
</dbReference>
<evidence type="ECO:0000259" key="2">
    <source>
        <dbReference type="Pfam" id="PF03972"/>
    </source>
</evidence>
<feature type="domain" description="MmgE/PrpD N-terminal" evidence="2">
    <location>
        <begin position="18"/>
        <end position="256"/>
    </location>
</feature>
<keyword evidence="5" id="KW-1185">Reference proteome</keyword>
<evidence type="ECO:0000259" key="3">
    <source>
        <dbReference type="Pfam" id="PF19305"/>
    </source>
</evidence>
<dbReference type="InterPro" id="IPR005656">
    <property type="entry name" value="MmgE_PrpD"/>
</dbReference>
<accession>A0ABP8GFL8</accession>
<dbReference type="Gene3D" id="3.30.1330.120">
    <property type="entry name" value="2-methylcitrate dehydratase PrpD"/>
    <property type="match status" value="1"/>
</dbReference>
<dbReference type="Pfam" id="PF19305">
    <property type="entry name" value="MmgE_PrpD_C"/>
    <property type="match status" value="1"/>
</dbReference>
<dbReference type="InterPro" id="IPR042183">
    <property type="entry name" value="MmgE/PrpD_sf_1"/>
</dbReference>
<dbReference type="RefSeq" id="WP_345245838.1">
    <property type="nucleotide sequence ID" value="NZ_BAABFO010000001.1"/>
</dbReference>
<dbReference type="PANTHER" id="PTHR16943:SF8">
    <property type="entry name" value="2-METHYLCITRATE DEHYDRATASE"/>
    <property type="match status" value="1"/>
</dbReference>
<evidence type="ECO:0000256" key="1">
    <source>
        <dbReference type="ARBA" id="ARBA00006174"/>
    </source>
</evidence>
<dbReference type="EMBL" id="BAABFO010000001">
    <property type="protein sequence ID" value="GAA4323469.1"/>
    <property type="molecule type" value="Genomic_DNA"/>
</dbReference>
<comment type="similarity">
    <text evidence="1">Belongs to the PrpD family.</text>
</comment>
<evidence type="ECO:0000313" key="5">
    <source>
        <dbReference type="Proteomes" id="UP001501671"/>
    </source>
</evidence>
<dbReference type="InterPro" id="IPR045336">
    <property type="entry name" value="MmgE_PrpD_N"/>
</dbReference>
<dbReference type="SUPFAM" id="SSF103378">
    <property type="entry name" value="2-methylcitrate dehydratase PrpD"/>
    <property type="match status" value="1"/>
</dbReference>
<dbReference type="Proteomes" id="UP001501671">
    <property type="component" value="Unassembled WGS sequence"/>
</dbReference>
<dbReference type="Gene3D" id="1.10.4100.10">
    <property type="entry name" value="2-methylcitrate dehydratase PrpD"/>
    <property type="match status" value="1"/>
</dbReference>
<comment type="caution">
    <text evidence="4">The sequence shown here is derived from an EMBL/GenBank/DDBJ whole genome shotgun (WGS) entry which is preliminary data.</text>
</comment>
<dbReference type="InterPro" id="IPR042188">
    <property type="entry name" value="MmgE/PrpD_sf_2"/>
</dbReference>
<sequence length="464" mass="48369">MNATIPAAEAAANSTIVLGAWIAGLRYEDIPTAAREHAKLCLLDSVGCGLFGATLPWGAISADTAVELAPGGGASLWGSGRRAGPGATAMANGTAVHGFELDDIHVQSVFHPGATVIPAVLAVAESRGGMSGRQVLTAIVAGYEAGIRIGIAAGVGQALRGFHQTGTVGAAAAAAGVARLLDLDADAATHALGIGATQAAGLYCARMGAMAKRFHAGHAAEAGVTAGLLASRGFTGSTEVLEAPVGGFLSALGENATPSEIAHELGQRWETAKVGFKAHASCASAHTIVDGVDDLMRQGLTADNLQHMRISLSRISVNNVGWTYKPADVVAAQMNGFYTAAVKLLDGRAFVEQYLENRLTDPRILALIKRIAIEHDPELDKGGPAMRHASRVEATLVDGTTLRTYNEQRRGSYTRPLTREEVAEKFRHTAKTALGREQVEELERLLLTIDELPTLDRVSALLLG</sequence>
<feature type="domain" description="MmgE/PrpD C-terminal" evidence="3">
    <location>
        <begin position="279"/>
        <end position="444"/>
    </location>
</feature>
<proteinExistence type="inferred from homology"/>